<dbReference type="Proteomes" id="UP001519296">
    <property type="component" value="Unassembled WGS sequence"/>
</dbReference>
<gene>
    <name evidence="1" type="ORF">C4K46_05415</name>
</gene>
<keyword evidence="1" id="KW-0436">Ligase</keyword>
<dbReference type="Gene3D" id="3.90.1720.10">
    <property type="entry name" value="endopeptidase domain like (from Nostoc punctiforme)"/>
    <property type="match status" value="1"/>
</dbReference>
<keyword evidence="2" id="KW-1185">Reference proteome</keyword>
<sequence>MRKEDLQNGDLIFVQSSSDLAEAIQETTGAYSHVALYFAGQIYHATADRGVIKEALENFLNPEESYALYRYPEVEQSQLLARAEKHLGKPYNHSFYPEQEAFYCSQYIAEVLPIFETIPMKFGDDKEEISPFWQEYYQQLGLAVPLGLAGTNPSQLAQSTLLTYQGELHD</sequence>
<accession>A0ABS5B3W2</accession>
<dbReference type="Pfam" id="PF05708">
    <property type="entry name" value="Peptidase_C92"/>
    <property type="match status" value="1"/>
</dbReference>
<protein>
    <submittedName>
        <fullName evidence="1">UDP-N-acetylmuramoylalanyl-D-glutamate--2, 6-diaminopimelate ligase</fullName>
    </submittedName>
</protein>
<organism evidence="1 2">
    <name type="scientific">Streptococcus oricebi</name>
    <dbReference type="NCBI Taxonomy" id="1547447"/>
    <lineage>
        <taxon>Bacteria</taxon>
        <taxon>Bacillati</taxon>
        <taxon>Bacillota</taxon>
        <taxon>Bacilli</taxon>
        <taxon>Lactobacillales</taxon>
        <taxon>Streptococcaceae</taxon>
        <taxon>Streptococcus</taxon>
    </lineage>
</organism>
<dbReference type="InterPro" id="IPR038765">
    <property type="entry name" value="Papain-like_cys_pep_sf"/>
</dbReference>
<evidence type="ECO:0000313" key="2">
    <source>
        <dbReference type="Proteomes" id="UP001519296"/>
    </source>
</evidence>
<dbReference type="SUPFAM" id="SSF54001">
    <property type="entry name" value="Cysteine proteinases"/>
    <property type="match status" value="1"/>
</dbReference>
<dbReference type="GO" id="GO:0016874">
    <property type="term" value="F:ligase activity"/>
    <property type="evidence" value="ECO:0007669"/>
    <property type="project" value="UniProtKB-KW"/>
</dbReference>
<dbReference type="InterPro" id="IPR024453">
    <property type="entry name" value="Peptidase_C92"/>
</dbReference>
<dbReference type="EMBL" id="PRDG01000003">
    <property type="protein sequence ID" value="MBP2623376.1"/>
    <property type="molecule type" value="Genomic_DNA"/>
</dbReference>
<reference evidence="1 2" key="1">
    <citation type="submission" date="2018-02" db="EMBL/GenBank/DDBJ databases">
        <title>Draft genome sequence of Streptococcus oricebi CCUG 70868T type strain.</title>
        <authorList>
            <person name="Mendez V."/>
            <person name="Salva-Serra F."/>
            <person name="Jaen-Luchoro D."/>
            <person name="Gonzales-Siles L."/>
            <person name="Karlsson R."/>
            <person name="Engstrom-Jakobsson H."/>
            <person name="Busquets A."/>
            <person name="Gomila M."/>
            <person name="Pineiro-Iglesias B."/>
            <person name="Bennasar-Figueras A."/>
            <person name="Seeger M."/>
            <person name="Moore E."/>
        </authorList>
    </citation>
    <scope>NUCLEOTIDE SEQUENCE [LARGE SCALE GENOMIC DNA]</scope>
    <source>
        <strain evidence="1 2">CCUG 70868</strain>
    </source>
</reference>
<evidence type="ECO:0000313" key="1">
    <source>
        <dbReference type="EMBL" id="MBP2623376.1"/>
    </source>
</evidence>
<name>A0ABS5B3W2_9STRE</name>
<dbReference type="RefSeq" id="WP_209627878.1">
    <property type="nucleotide sequence ID" value="NZ_PRDG01000003.1"/>
</dbReference>
<proteinExistence type="predicted"/>
<comment type="caution">
    <text evidence="1">The sequence shown here is derived from an EMBL/GenBank/DDBJ whole genome shotgun (WGS) entry which is preliminary data.</text>
</comment>